<evidence type="ECO:0000259" key="3">
    <source>
        <dbReference type="Pfam" id="PF22939"/>
    </source>
</evidence>
<keyword evidence="1" id="KW-0677">Repeat</keyword>
<gene>
    <name evidence="6" type="ORF">CH63R_13141</name>
</gene>
<dbReference type="InterPro" id="IPR056884">
    <property type="entry name" value="NPHP3-like_N"/>
</dbReference>
<evidence type="ECO:0000259" key="5">
    <source>
        <dbReference type="Pfam" id="PF24883"/>
    </source>
</evidence>
<dbReference type="PROSITE" id="PS50297">
    <property type="entry name" value="ANK_REP_REGION"/>
    <property type="match status" value="1"/>
</dbReference>
<evidence type="ECO:0000256" key="2">
    <source>
        <dbReference type="PROSITE-ProRule" id="PRU00023"/>
    </source>
</evidence>
<protein>
    <submittedName>
        <fullName evidence="6">Nacht domain protein</fullName>
    </submittedName>
</protein>
<dbReference type="RefSeq" id="XP_018152532.1">
    <property type="nucleotide sequence ID" value="XM_018308115.1"/>
</dbReference>
<proteinExistence type="predicted"/>
<dbReference type="Pfam" id="PF22939">
    <property type="entry name" value="WHD_GPIID"/>
    <property type="match status" value="1"/>
</dbReference>
<reference evidence="7" key="1">
    <citation type="journal article" date="2017" name="BMC Genomics">
        <title>Gapless genome assembly of Colletotrichum higginsianum reveals chromosome structure and association of transposable elements with secondary metabolite gene clusters.</title>
        <authorList>
            <person name="Dallery J.-F."/>
            <person name="Lapalu N."/>
            <person name="Zampounis A."/>
            <person name="Pigne S."/>
            <person name="Luyten I."/>
            <person name="Amselem J."/>
            <person name="Wittenberg A.H.J."/>
            <person name="Zhou S."/>
            <person name="de Queiroz M.V."/>
            <person name="Robin G.P."/>
            <person name="Auger A."/>
            <person name="Hainaut M."/>
            <person name="Henrissat B."/>
            <person name="Kim K.-T."/>
            <person name="Lee Y.-H."/>
            <person name="Lespinet O."/>
            <person name="Schwartz D.C."/>
            <person name="Thon M.R."/>
            <person name="O'Connell R.J."/>
        </authorList>
    </citation>
    <scope>NUCLEOTIDE SEQUENCE [LARGE SCALE GENOMIC DNA]</scope>
    <source>
        <strain evidence="7">IMI 349063</strain>
    </source>
</reference>
<dbReference type="Proteomes" id="UP000092177">
    <property type="component" value="Chromosome 9"/>
</dbReference>
<dbReference type="Pfam" id="PF24883">
    <property type="entry name" value="NPHP3_N"/>
    <property type="match status" value="1"/>
</dbReference>
<dbReference type="EMBL" id="LTAN01000009">
    <property type="protein sequence ID" value="OBR04014.1"/>
    <property type="molecule type" value="Genomic_DNA"/>
</dbReference>
<dbReference type="PANTHER" id="PTHR10039:SF10">
    <property type="entry name" value="NACHT DOMAIN-CONTAINING PROTEIN"/>
    <property type="match status" value="1"/>
</dbReference>
<evidence type="ECO:0000259" key="4">
    <source>
        <dbReference type="Pfam" id="PF24809"/>
    </source>
</evidence>
<keyword evidence="7" id="KW-1185">Reference proteome</keyword>
<evidence type="ECO:0000313" key="7">
    <source>
        <dbReference type="Proteomes" id="UP000092177"/>
    </source>
</evidence>
<dbReference type="Gene3D" id="3.40.50.300">
    <property type="entry name" value="P-loop containing nucleotide triphosphate hydrolases"/>
    <property type="match status" value="1"/>
</dbReference>
<dbReference type="InterPro" id="IPR002110">
    <property type="entry name" value="Ankyrin_rpt"/>
</dbReference>
<dbReference type="SMART" id="SM00248">
    <property type="entry name" value="ANK"/>
    <property type="match status" value="2"/>
</dbReference>
<dbReference type="Pfam" id="PF24809">
    <property type="entry name" value="DUF7708"/>
    <property type="match status" value="1"/>
</dbReference>
<sequence>MALVPSTASSRWNAELRLAQAVSQFEADLTSDQKAAFNKQRLYRRTNPPDSSDVMRLTAEIDRQAAQKGRGVRCFGPRLTNVLQAVKQFASIGDVLVGGSQNIVACGVWTAVRMSLLLMANFSSHLETVSLLFMAVGRSAPRYQTLALIYPHSKNLASHLSEYFILIVQLCHRLLKFTQKSFLGQLAASLSDPEMKTFQTELEIWASNIREEVNLLLNQKVDDESSKNSRFRALSTKFSETQAQRQKLKHRLHVLNACSAHDHESTWKQTRKIGSTSLFSRHEEYDSWKASPRSSTLIWAGKLGSGKSVLMANIVDDLNLATENLKITVAYFFCRHDLPQSLEARNIIGSLARQVLDKHETPSAHGETLQEGDLPAVITIVEMVEMLSRCDFKGTRPMFLLDGLDECTQRERSLVCSTLGQLQNESSLLVCISVRLDAGKSLDKDIRQLVNRSTITMPQQHLEMVDFINAKLKDCLTSERLNIGDPAIIVDIRKTLLEEADGMFLWVALQIDSLCERHTDQEIRQALLDLPKGLPATFQRILDAASPQTRPLQTKILRLISISHRPLTIEELKEALSVDPGNPKWNPANVINNMRSAMASCGSLLVVDEEELTVRLVHHSVCQFLHNDCKIEGEQMKAPKANAAMTGIIVTYLMFSTFERQLAKVSSPNIQAAPIPSNIIRSVTNHSTRTRDLALRLLGSSKKTDVDASKVLVKGNETLKTREEVHHFFSYTKESLLYHVISTDQHEEWAYKMLVEVFETRQITTEITDLRGRSPLSYFAEHGHEEMVAQLLSKGADPFQPDKEDGRTPLIWASVTGQWEIINQLVQEIENLTSRLDRARVSTKAIMNTKNDRLTAVDTIYGQPATEWAFSRGHNDIYLYLFRRHQGRVSDSHLPLISSFSNISIKVVTEKTFHHHGSRGVMALRPLLLNDPGRPLEISCDDEMTLDDLIFEIHSVGGKTLAYIDERIEVWILGDHLTWLPPRKLSDNRQKIHDICRQHVRPFNFYFWAGTPKKIDLEEIGVERLQFEFVFVFLKEYNLGNGLAMGIGTFYIPSCITIAELAARVIKNEGWSDDLDRIPISKEQPENDYNPFVSLESSQTVAEAGLVHGSILRFGRKRL</sequence>
<evidence type="ECO:0000313" key="6">
    <source>
        <dbReference type="EMBL" id="OBR04014.1"/>
    </source>
</evidence>
<dbReference type="VEuPathDB" id="FungiDB:CH63R_13141"/>
<dbReference type="PANTHER" id="PTHR10039">
    <property type="entry name" value="AMELOGENIN"/>
    <property type="match status" value="1"/>
</dbReference>
<dbReference type="InterPro" id="IPR056125">
    <property type="entry name" value="DUF7708"/>
</dbReference>
<feature type="repeat" description="ANK" evidence="2">
    <location>
        <begin position="771"/>
        <end position="803"/>
    </location>
</feature>
<dbReference type="Pfam" id="PF12796">
    <property type="entry name" value="Ank_2"/>
    <property type="match status" value="1"/>
</dbReference>
<comment type="caution">
    <text evidence="6">The sequence shown here is derived from an EMBL/GenBank/DDBJ whole genome shotgun (WGS) entry which is preliminary data.</text>
</comment>
<dbReference type="InterPro" id="IPR027417">
    <property type="entry name" value="P-loop_NTPase"/>
</dbReference>
<dbReference type="AlphaFoldDB" id="A0A1B7XW90"/>
<feature type="domain" description="DUF7708" evidence="4">
    <location>
        <begin position="79"/>
        <end position="204"/>
    </location>
</feature>
<keyword evidence="2" id="KW-0040">ANK repeat</keyword>
<dbReference type="InterPro" id="IPR054471">
    <property type="entry name" value="GPIID_WHD"/>
</dbReference>
<dbReference type="Gene3D" id="1.25.40.20">
    <property type="entry name" value="Ankyrin repeat-containing domain"/>
    <property type="match status" value="1"/>
</dbReference>
<accession>A0A1B7XW90</accession>
<feature type="domain" description="Nephrocystin 3-like N-terminal" evidence="5">
    <location>
        <begin position="275"/>
        <end position="430"/>
    </location>
</feature>
<organism evidence="6 7">
    <name type="scientific">Colletotrichum higginsianum (strain IMI 349063)</name>
    <name type="common">Crucifer anthracnose fungus</name>
    <dbReference type="NCBI Taxonomy" id="759273"/>
    <lineage>
        <taxon>Eukaryota</taxon>
        <taxon>Fungi</taxon>
        <taxon>Dikarya</taxon>
        <taxon>Ascomycota</taxon>
        <taxon>Pezizomycotina</taxon>
        <taxon>Sordariomycetes</taxon>
        <taxon>Hypocreomycetidae</taxon>
        <taxon>Glomerellales</taxon>
        <taxon>Glomerellaceae</taxon>
        <taxon>Colletotrichum</taxon>
        <taxon>Colletotrichum destructivum species complex</taxon>
    </lineage>
</organism>
<dbReference type="OrthoDB" id="7464126at2759"/>
<dbReference type="GeneID" id="28872222"/>
<feature type="domain" description="GPI inositol-deacylase winged helix" evidence="3">
    <location>
        <begin position="550"/>
        <end position="629"/>
    </location>
</feature>
<dbReference type="SUPFAM" id="SSF48403">
    <property type="entry name" value="Ankyrin repeat"/>
    <property type="match status" value="1"/>
</dbReference>
<dbReference type="PROSITE" id="PS50088">
    <property type="entry name" value="ANK_REPEAT"/>
    <property type="match status" value="1"/>
</dbReference>
<name>A0A1B7XW90_COLHI</name>
<dbReference type="InterPro" id="IPR036770">
    <property type="entry name" value="Ankyrin_rpt-contain_sf"/>
</dbReference>
<evidence type="ECO:0000256" key="1">
    <source>
        <dbReference type="ARBA" id="ARBA00022737"/>
    </source>
</evidence>
<dbReference type="KEGG" id="chig:CH63R_13141"/>